<evidence type="ECO:0000313" key="2">
    <source>
        <dbReference type="EMBL" id="GAA4385946.1"/>
    </source>
</evidence>
<dbReference type="Pfam" id="PF10103">
    <property type="entry name" value="Zincin_2"/>
    <property type="match status" value="1"/>
</dbReference>
<dbReference type="Proteomes" id="UP001500642">
    <property type="component" value="Unassembled WGS sequence"/>
</dbReference>
<comment type="caution">
    <text evidence="2">The sequence shown here is derived from an EMBL/GenBank/DDBJ whole genome shotgun (WGS) entry which is preliminary data.</text>
</comment>
<proteinExistence type="predicted"/>
<feature type="compositionally biased region" description="Polar residues" evidence="1">
    <location>
        <begin position="139"/>
        <end position="148"/>
    </location>
</feature>
<dbReference type="SUPFAM" id="SSF55486">
    <property type="entry name" value="Metalloproteases ('zincins'), catalytic domain"/>
    <property type="match status" value="1"/>
</dbReference>
<feature type="region of interest" description="Disordered" evidence="1">
    <location>
        <begin position="92"/>
        <end position="163"/>
    </location>
</feature>
<dbReference type="PANTHER" id="PTHR39420">
    <property type="match status" value="1"/>
</dbReference>
<dbReference type="InterPro" id="IPR018766">
    <property type="entry name" value="Zinicin_2"/>
</dbReference>
<feature type="compositionally biased region" description="Gly residues" evidence="1">
    <location>
        <begin position="113"/>
        <end position="133"/>
    </location>
</feature>
<keyword evidence="3" id="KW-1185">Reference proteome</keyword>
<dbReference type="PANTHER" id="PTHR39420:SF1">
    <property type="entry name" value="HYDROLASE"/>
    <property type="match status" value="1"/>
</dbReference>
<dbReference type="NCBIfam" id="TIGR03624">
    <property type="entry name" value="putative hydrolase"/>
    <property type="match status" value="1"/>
</dbReference>
<dbReference type="Gene3D" id="1.20.150.30">
    <property type="entry name" value="Zincin-like metallopeptidase, N-terminal domain"/>
    <property type="match status" value="1"/>
</dbReference>
<dbReference type="InterPro" id="IPR042271">
    <property type="entry name" value="Zinicin_2_N"/>
</dbReference>
<evidence type="ECO:0000256" key="1">
    <source>
        <dbReference type="SAM" id="MobiDB-lite"/>
    </source>
</evidence>
<protein>
    <recommendedName>
        <fullName evidence="4">Hydrolase</fullName>
    </recommendedName>
</protein>
<name>A0ABP8J6I0_9MICO</name>
<evidence type="ECO:0008006" key="4">
    <source>
        <dbReference type="Google" id="ProtNLM"/>
    </source>
</evidence>
<organism evidence="2 3">
    <name type="scientific">Brevibacterium pityocampae</name>
    <dbReference type="NCBI Taxonomy" id="506594"/>
    <lineage>
        <taxon>Bacteria</taxon>
        <taxon>Bacillati</taxon>
        <taxon>Actinomycetota</taxon>
        <taxon>Actinomycetes</taxon>
        <taxon>Micrococcales</taxon>
        <taxon>Brevibacteriaceae</taxon>
        <taxon>Brevibacterium</taxon>
    </lineage>
</organism>
<dbReference type="EMBL" id="BAABGL010000003">
    <property type="protein sequence ID" value="GAA4385946.1"/>
    <property type="molecule type" value="Genomic_DNA"/>
</dbReference>
<dbReference type="NCBIfam" id="TIGR03883">
    <property type="entry name" value="DUF2342_F420"/>
    <property type="match status" value="1"/>
</dbReference>
<sequence>MPVNLISVPAVTAAARELMPPGALPDPAEARALVHDLREAAETSTDLVLDAMRLAPAVEDAARARLAAGETRVVDRLGWVQANAETFASLLSGAQPGESGGARERGTAHGGVPTPGGTAGTGPSGSRGTGPEGSRGTVPQGSRGTVPQGSRGPGMLRRLRDRSARTTASVELGGALALVGSRVLGQFDPFAGEAGVLYLVAPSVWEVEHALDVPPRDFRLWVALHERTHHVQFAAAPWLADHLRSRIDGLLNPLLGAEAGDEFLDSLRALPDALREGESLLDAVVGPEQAAAVEEIGALMSLLEGHADVLMDTVGRKVIPRVGRIRRAFDARRRSATGIRAIVSTLLGIDEKIAQYARGAAFVRAVVRDRGHDGLAAVWEAPELLPSAAEIAEPALWLARVPRPGDA</sequence>
<reference evidence="3" key="1">
    <citation type="journal article" date="2019" name="Int. J. Syst. Evol. Microbiol.">
        <title>The Global Catalogue of Microorganisms (GCM) 10K type strain sequencing project: providing services to taxonomists for standard genome sequencing and annotation.</title>
        <authorList>
            <consortium name="The Broad Institute Genomics Platform"/>
            <consortium name="The Broad Institute Genome Sequencing Center for Infectious Disease"/>
            <person name="Wu L."/>
            <person name="Ma J."/>
        </authorList>
    </citation>
    <scope>NUCLEOTIDE SEQUENCE [LARGE SCALE GENOMIC DNA]</scope>
    <source>
        <strain evidence="3">JCM 17808</strain>
    </source>
</reference>
<accession>A0ABP8J6I0</accession>
<evidence type="ECO:0000313" key="3">
    <source>
        <dbReference type="Proteomes" id="UP001500642"/>
    </source>
</evidence>
<gene>
    <name evidence="2" type="ORF">GCM10023167_08370</name>
</gene>
<dbReference type="InterPro" id="IPR022454">
    <property type="entry name" value="CHP03883_F420-assoc"/>
</dbReference>